<gene>
    <name evidence="2" type="ORF">MUCCIDRAFT_91989</name>
</gene>
<keyword evidence="3" id="KW-1185">Reference proteome</keyword>
<evidence type="ECO:0000256" key="1">
    <source>
        <dbReference type="SAM" id="MobiDB-lite"/>
    </source>
</evidence>
<dbReference type="InterPro" id="IPR043502">
    <property type="entry name" value="DNA/RNA_pol_sf"/>
</dbReference>
<dbReference type="InterPro" id="IPR043128">
    <property type="entry name" value="Rev_trsase/Diguanyl_cyclase"/>
</dbReference>
<dbReference type="AlphaFoldDB" id="A0A168JW60"/>
<organism evidence="2 3">
    <name type="scientific">Mucor lusitanicus CBS 277.49</name>
    <dbReference type="NCBI Taxonomy" id="747725"/>
    <lineage>
        <taxon>Eukaryota</taxon>
        <taxon>Fungi</taxon>
        <taxon>Fungi incertae sedis</taxon>
        <taxon>Mucoromycota</taxon>
        <taxon>Mucoromycotina</taxon>
        <taxon>Mucoromycetes</taxon>
        <taxon>Mucorales</taxon>
        <taxon>Mucorineae</taxon>
        <taxon>Mucoraceae</taxon>
        <taxon>Mucor</taxon>
    </lineage>
</organism>
<evidence type="ECO:0008006" key="4">
    <source>
        <dbReference type="Google" id="ProtNLM"/>
    </source>
</evidence>
<dbReference type="Gene3D" id="3.30.70.270">
    <property type="match status" value="1"/>
</dbReference>
<evidence type="ECO:0000313" key="3">
    <source>
        <dbReference type="Proteomes" id="UP000077051"/>
    </source>
</evidence>
<dbReference type="Proteomes" id="UP000077051">
    <property type="component" value="Unassembled WGS sequence"/>
</dbReference>
<evidence type="ECO:0000313" key="2">
    <source>
        <dbReference type="EMBL" id="OAD01692.1"/>
    </source>
</evidence>
<reference evidence="2 3" key="1">
    <citation type="submission" date="2015-06" db="EMBL/GenBank/DDBJ databases">
        <title>Expansion of signal transduction pathways in fungi by whole-genome duplication.</title>
        <authorList>
            <consortium name="DOE Joint Genome Institute"/>
            <person name="Corrochano L.M."/>
            <person name="Kuo A."/>
            <person name="Marcet-Houben M."/>
            <person name="Polaino S."/>
            <person name="Salamov A."/>
            <person name="Villalobos J.M."/>
            <person name="Alvarez M.I."/>
            <person name="Avalos J."/>
            <person name="Benito E.P."/>
            <person name="Benoit I."/>
            <person name="Burger G."/>
            <person name="Camino L.P."/>
            <person name="Canovas D."/>
            <person name="Cerda-Olmedo E."/>
            <person name="Cheng J.-F."/>
            <person name="Dominguez A."/>
            <person name="Elias M."/>
            <person name="Eslava A.P."/>
            <person name="Glaser F."/>
            <person name="Grimwood J."/>
            <person name="Gutierrez G."/>
            <person name="Heitman J."/>
            <person name="Henrissat B."/>
            <person name="Iturriaga E.A."/>
            <person name="Lang B.F."/>
            <person name="Lavin J.L."/>
            <person name="Lee S."/>
            <person name="Li W."/>
            <person name="Lindquist E."/>
            <person name="Lopez-Garcia S."/>
            <person name="Luque E.M."/>
            <person name="Marcos A.T."/>
            <person name="Martin J."/>
            <person name="Mccluskey K."/>
            <person name="Medina H.R."/>
            <person name="Miralles-Duran A."/>
            <person name="Miyazaki A."/>
            <person name="Munoz-Torres E."/>
            <person name="Oguiza J.A."/>
            <person name="Ohm R."/>
            <person name="Olmedo M."/>
            <person name="Orejas M."/>
            <person name="Ortiz-Castellanos L."/>
            <person name="Pisabarro A.G."/>
            <person name="Rodriguez-Romero J."/>
            <person name="Ruiz-Herrera J."/>
            <person name="Ruiz-Vazquez R."/>
            <person name="Sanz C."/>
            <person name="Schackwitz W."/>
            <person name="Schmutz J."/>
            <person name="Shahriari M."/>
            <person name="Shelest E."/>
            <person name="Silva-Franco F."/>
            <person name="Soanes D."/>
            <person name="Syed K."/>
            <person name="Tagua V.G."/>
            <person name="Talbot N.J."/>
            <person name="Thon M."/>
            <person name="De Vries R.P."/>
            <person name="Wiebenga A."/>
            <person name="Yadav J.S."/>
            <person name="Braun E.L."/>
            <person name="Baker S."/>
            <person name="Garre V."/>
            <person name="Horwitz B."/>
            <person name="Torres-Martinez S."/>
            <person name="Idnurm A."/>
            <person name="Herrera-Estrella A."/>
            <person name="Gabaldon T."/>
            <person name="Grigoriev I.V."/>
        </authorList>
    </citation>
    <scope>NUCLEOTIDE SEQUENCE [LARGE SCALE GENOMIC DNA]</scope>
    <source>
        <strain evidence="2 3">CBS 277.49</strain>
    </source>
</reference>
<sequence>MEADISNISADEEYLDQDASEEEYLIMEASDDEREPSLPLYGPEEDPTNLLGRLVENMRGQDNINAKDKEDLIKLITEFKDCFGTDYKHMQTTNLLKFHVDTGNHKPIYKTPYGFLSFSEKETLKKDLEDMVANVRDPWPMPNVTDVLESLAGSNWFVCCDLLKAFQQIAVEEASIPKLTIASPWVLILTGACPLGS</sequence>
<dbReference type="STRING" id="747725.A0A168JW60"/>
<comment type="caution">
    <text evidence="2">The sequence shown here is derived from an EMBL/GenBank/DDBJ whole genome shotgun (WGS) entry which is preliminary data.</text>
</comment>
<dbReference type="SUPFAM" id="SSF56672">
    <property type="entry name" value="DNA/RNA polymerases"/>
    <property type="match status" value="1"/>
</dbReference>
<proteinExistence type="predicted"/>
<feature type="compositionally biased region" description="Acidic residues" evidence="1">
    <location>
        <begin position="10"/>
        <end position="34"/>
    </location>
</feature>
<accession>A0A168JW60</accession>
<name>A0A168JW60_MUCCL</name>
<dbReference type="Gene3D" id="3.10.10.10">
    <property type="entry name" value="HIV Type 1 Reverse Transcriptase, subunit A, domain 1"/>
    <property type="match status" value="1"/>
</dbReference>
<dbReference type="VEuPathDB" id="FungiDB:MUCCIDRAFT_91989"/>
<protein>
    <recommendedName>
        <fullName evidence="4">Reverse transcriptase domain-containing protein</fullName>
    </recommendedName>
</protein>
<feature type="region of interest" description="Disordered" evidence="1">
    <location>
        <begin position="1"/>
        <end position="48"/>
    </location>
</feature>
<dbReference type="EMBL" id="AMYB01000005">
    <property type="protein sequence ID" value="OAD01692.1"/>
    <property type="molecule type" value="Genomic_DNA"/>
</dbReference>
<dbReference type="OrthoDB" id="2289688at2759"/>